<feature type="domain" description="4Fe-4S Wbl-type" evidence="1">
    <location>
        <begin position="12"/>
        <end position="84"/>
    </location>
</feature>
<dbReference type="Gene3D" id="1.10.10.10">
    <property type="entry name" value="Winged helix-like DNA-binding domain superfamily/Winged helix DNA-binding domain"/>
    <property type="match status" value="1"/>
</dbReference>
<comment type="caution">
    <text evidence="2">The sequence shown here is derived from an EMBL/GenBank/DDBJ whole genome shotgun (WGS) entry which is preliminary data.</text>
</comment>
<reference evidence="2 3" key="1">
    <citation type="submission" date="2020-02" db="EMBL/GenBank/DDBJ databases">
        <title>Sequencing the genomes of 1000 actinobacteria strains.</title>
        <authorList>
            <person name="Klenk H.-P."/>
        </authorList>
    </citation>
    <scope>NUCLEOTIDE SEQUENCE [LARGE SCALE GENOMIC DNA]</scope>
    <source>
        <strain evidence="2 3">DSM 19609</strain>
    </source>
</reference>
<dbReference type="InterPro" id="IPR036388">
    <property type="entry name" value="WH-like_DNA-bd_sf"/>
</dbReference>
<dbReference type="Pfam" id="PF02467">
    <property type="entry name" value="Whib"/>
    <property type="match status" value="1"/>
</dbReference>
<keyword evidence="3" id="KW-1185">Reference proteome</keyword>
<dbReference type="InterPro" id="IPR007630">
    <property type="entry name" value="RNA_pol_sigma70_r4"/>
</dbReference>
<evidence type="ECO:0000313" key="3">
    <source>
        <dbReference type="Proteomes" id="UP000749311"/>
    </source>
</evidence>
<dbReference type="Pfam" id="PF04545">
    <property type="entry name" value="Sigma70_r4"/>
    <property type="match status" value="1"/>
</dbReference>
<dbReference type="InterPro" id="IPR034768">
    <property type="entry name" value="4FE4S_WBL"/>
</dbReference>
<evidence type="ECO:0000259" key="1">
    <source>
        <dbReference type="PROSITE" id="PS51674"/>
    </source>
</evidence>
<name>A0ABX0SMK1_9ACTN</name>
<sequence>MTITTERTTTPACAEHDDLFQSPLLEEPALASSVELRRRQVLMTRKAESICLDCPLMVDCLYRAVAKHDVAGYCAGTTQRQRAEIRQHLGLRVDPEDFDTFAGANSGHQIDHDEVLRLRHARPNDSLESIAQRLGCSLSTVKRHLRKARRGEAVGRPAKLSSIVPTLEQVLNAYQQVVARARPSQPTRRAA</sequence>
<dbReference type="RefSeq" id="WP_167171210.1">
    <property type="nucleotide sequence ID" value="NZ_BAAAOO010000006.1"/>
</dbReference>
<dbReference type="PROSITE" id="PS51674">
    <property type="entry name" value="4FE4S_WBL"/>
    <property type="match status" value="1"/>
</dbReference>
<dbReference type="Proteomes" id="UP000749311">
    <property type="component" value="Unassembled WGS sequence"/>
</dbReference>
<protein>
    <submittedName>
        <fullName evidence="2">AraC-like DNA-binding protein</fullName>
    </submittedName>
</protein>
<organism evidence="2 3">
    <name type="scientific">Brooklawnia cerclae</name>
    <dbReference type="NCBI Taxonomy" id="349934"/>
    <lineage>
        <taxon>Bacteria</taxon>
        <taxon>Bacillati</taxon>
        <taxon>Actinomycetota</taxon>
        <taxon>Actinomycetes</taxon>
        <taxon>Propionibacteriales</taxon>
        <taxon>Propionibacteriaceae</taxon>
        <taxon>Brooklawnia</taxon>
    </lineage>
</organism>
<dbReference type="EMBL" id="JAAMOZ010000004">
    <property type="protein sequence ID" value="NIH58553.1"/>
    <property type="molecule type" value="Genomic_DNA"/>
</dbReference>
<gene>
    <name evidence="2" type="ORF">FB473_003250</name>
</gene>
<evidence type="ECO:0000313" key="2">
    <source>
        <dbReference type="EMBL" id="NIH58553.1"/>
    </source>
</evidence>
<accession>A0ABX0SMK1</accession>
<proteinExistence type="predicted"/>